<dbReference type="InterPro" id="IPR039013">
    <property type="entry name" value="YgiF"/>
</dbReference>
<name>A0A2N5CG56_9BURK</name>
<dbReference type="PROSITE" id="PS51707">
    <property type="entry name" value="CYTH"/>
    <property type="match status" value="1"/>
</dbReference>
<dbReference type="EMBL" id="PJRP01000002">
    <property type="protein sequence ID" value="PLQ01201.1"/>
    <property type="molecule type" value="Genomic_DNA"/>
</dbReference>
<dbReference type="OrthoDB" id="3034217at2"/>
<reference evidence="2 3" key="1">
    <citation type="submission" date="2017-12" db="EMBL/GenBank/DDBJ databases">
        <title>Genome sequence of the active heterotrophic nitrifier-denitrifier, Cupriavidus pauculus UM1.</title>
        <authorList>
            <person name="Putonti C."/>
            <person name="Castignetti D."/>
        </authorList>
    </citation>
    <scope>NUCLEOTIDE SEQUENCE [LARGE SCALE GENOMIC DNA]</scope>
    <source>
        <strain evidence="2 3">UM1</strain>
    </source>
</reference>
<dbReference type="PANTHER" id="PTHR39569">
    <property type="entry name" value="INORGANIC TRIPHOSPHATASE"/>
    <property type="match status" value="1"/>
</dbReference>
<comment type="caution">
    <text evidence="2">The sequence shown here is derived from an EMBL/GenBank/DDBJ whole genome shotgun (WGS) entry which is preliminary data.</text>
</comment>
<gene>
    <name evidence="2" type="ORF">CYJ10_05770</name>
</gene>
<organism evidence="2 3">
    <name type="scientific">Cupriavidus pauculus</name>
    <dbReference type="NCBI Taxonomy" id="82633"/>
    <lineage>
        <taxon>Bacteria</taxon>
        <taxon>Pseudomonadati</taxon>
        <taxon>Pseudomonadota</taxon>
        <taxon>Betaproteobacteria</taxon>
        <taxon>Burkholderiales</taxon>
        <taxon>Burkholderiaceae</taxon>
        <taxon>Cupriavidus</taxon>
    </lineage>
</organism>
<dbReference type="Proteomes" id="UP000234341">
    <property type="component" value="Unassembled WGS sequence"/>
</dbReference>
<dbReference type="CDD" id="cd07756">
    <property type="entry name" value="CYTH-like_Pase_CHAD"/>
    <property type="match status" value="1"/>
</dbReference>
<dbReference type="GO" id="GO:0050355">
    <property type="term" value="F:inorganic triphosphate phosphatase activity"/>
    <property type="evidence" value="ECO:0007669"/>
    <property type="project" value="InterPro"/>
</dbReference>
<proteinExistence type="predicted"/>
<dbReference type="PANTHER" id="PTHR39569:SF1">
    <property type="entry name" value="INORGANIC TRIPHOSPHATASE"/>
    <property type="match status" value="1"/>
</dbReference>
<feature type="domain" description="CYTH" evidence="1">
    <location>
        <begin position="2"/>
        <end position="211"/>
    </location>
</feature>
<evidence type="ECO:0000313" key="3">
    <source>
        <dbReference type="Proteomes" id="UP000234341"/>
    </source>
</evidence>
<dbReference type="SMART" id="SM01118">
    <property type="entry name" value="CYTH"/>
    <property type="match status" value="1"/>
</dbReference>
<dbReference type="InterPro" id="IPR023577">
    <property type="entry name" value="CYTH_domain"/>
</dbReference>
<accession>A0A2N5CG56</accession>
<dbReference type="InterPro" id="IPR033469">
    <property type="entry name" value="CYTH-like_dom_sf"/>
</dbReference>
<dbReference type="GO" id="GO:0046872">
    <property type="term" value="F:metal ion binding"/>
    <property type="evidence" value="ECO:0007669"/>
    <property type="project" value="TreeGrafter"/>
</dbReference>
<dbReference type="SUPFAM" id="SSF55154">
    <property type="entry name" value="CYTH-like phosphatases"/>
    <property type="match status" value="1"/>
</dbReference>
<evidence type="ECO:0000313" key="2">
    <source>
        <dbReference type="EMBL" id="PLQ01201.1"/>
    </source>
</evidence>
<sequence>MAKEIELKLALPDAALAAVAAWLDAHGEARGEVTMLNVYLDTPARDLAHARAALRLRRKDSQWLQTLKTAGKSGGGLAARHEWETEIGGEAIELDRFDAQARAVVAPLADRLAPVFRTDFVRRTWIVEQDGERIEAAIDTGTISAPGTARTEPIQELELEWLPGKGAQSDKDEARAEAALRAFGQRLGHVAPLAPMDLSKAARGYRLTDAPDAS</sequence>
<dbReference type="AlphaFoldDB" id="A0A2N5CG56"/>
<evidence type="ECO:0000259" key="1">
    <source>
        <dbReference type="PROSITE" id="PS51707"/>
    </source>
</evidence>
<protein>
    <submittedName>
        <fullName evidence="2">CYTH domain-containing protein</fullName>
    </submittedName>
</protein>
<dbReference type="Gene3D" id="2.40.320.10">
    <property type="entry name" value="Hypothetical Protein Pfu-838710-001"/>
    <property type="match status" value="1"/>
</dbReference>
<dbReference type="RefSeq" id="WP_101680567.1">
    <property type="nucleotide sequence ID" value="NZ_PJRP01000002.1"/>
</dbReference>
<dbReference type="Pfam" id="PF01928">
    <property type="entry name" value="CYTH"/>
    <property type="match status" value="1"/>
</dbReference>